<organism evidence="1 2">
    <name type="scientific">Avena sativa</name>
    <name type="common">Oat</name>
    <dbReference type="NCBI Taxonomy" id="4498"/>
    <lineage>
        <taxon>Eukaryota</taxon>
        <taxon>Viridiplantae</taxon>
        <taxon>Streptophyta</taxon>
        <taxon>Embryophyta</taxon>
        <taxon>Tracheophyta</taxon>
        <taxon>Spermatophyta</taxon>
        <taxon>Magnoliopsida</taxon>
        <taxon>Liliopsida</taxon>
        <taxon>Poales</taxon>
        <taxon>Poaceae</taxon>
        <taxon>BOP clade</taxon>
        <taxon>Pooideae</taxon>
        <taxon>Poodae</taxon>
        <taxon>Poeae</taxon>
        <taxon>Poeae Chloroplast Group 1 (Aveneae type)</taxon>
        <taxon>Aveninae</taxon>
        <taxon>Avena</taxon>
    </lineage>
</organism>
<dbReference type="Proteomes" id="UP001732700">
    <property type="component" value="Chromosome 1C"/>
</dbReference>
<proteinExistence type="predicted"/>
<name>A0ACD5TNK3_AVESA</name>
<protein>
    <submittedName>
        <fullName evidence="1">Uncharacterized protein</fullName>
    </submittedName>
</protein>
<reference evidence="1" key="1">
    <citation type="submission" date="2021-05" db="EMBL/GenBank/DDBJ databases">
        <authorList>
            <person name="Scholz U."/>
            <person name="Mascher M."/>
            <person name="Fiebig A."/>
        </authorList>
    </citation>
    <scope>NUCLEOTIDE SEQUENCE [LARGE SCALE GENOMIC DNA]</scope>
</reference>
<dbReference type="EnsemblPlants" id="AVESA.00010b.r2.1CG0092010.1">
    <property type="protein sequence ID" value="AVESA.00010b.r2.1CG0092010.1.CDS"/>
    <property type="gene ID" value="AVESA.00010b.r2.1CG0092010"/>
</dbReference>
<evidence type="ECO:0000313" key="2">
    <source>
        <dbReference type="Proteomes" id="UP001732700"/>
    </source>
</evidence>
<keyword evidence="2" id="KW-1185">Reference proteome</keyword>
<evidence type="ECO:0000313" key="1">
    <source>
        <dbReference type="EnsemblPlants" id="AVESA.00010b.r2.1CG0092010.1.CDS"/>
    </source>
</evidence>
<accession>A0ACD5TNK3</accession>
<reference evidence="1" key="2">
    <citation type="submission" date="2025-09" db="UniProtKB">
        <authorList>
            <consortium name="EnsemblPlants"/>
        </authorList>
    </citation>
    <scope>IDENTIFICATION</scope>
</reference>
<sequence>MALWDDWSSGAPPVRRPAPCTPPPAVDAASPDILPPPPSRMPPGLQPQVWSRRSQSVPSDLDLETPPPPPFRAAFPEDDEEVPETPVNLQCTSASNPQAHAVPASARFNAGGGWSGWLAINAPGRSHPSGRPGAGLEAGKQGIHGVGDGQWRVKSHPPRRAALPSKPGAFTAGRSLPPAWLNGRCFRCLYKGRHNHRASECRDPVKCRRCFRSGHRARTCEHPLEPPPSPSTSSPVPSRRPAAAPSTARPPQALARGGAPAAAATATRPLPAPCTAMPRIGDYDRPAEDFVVIHSTPEMQAEAGVLLTNAAYACPEGHMNAAARRLLEILAPASLIPAASPSRPPGFDASPLESTPPFISAGLLVRTPPVPPQRARSSPPMHRAPSTKEAVLAPLAPLFVAAQRPLLSPPPTRPSCRRKTLAGVAITCTTGKEPSYKIKRASNRLKGRRKAAPIAGAAETAVCRGLGIIQDGEVVTELAMQVFADKFKGEVSDNVLAAMRQLFRVGTPEDDAIDDALLGHGGAAGLDLEVEDGEVVTELAMQVFADKFKGEVSDNVLAAMRQLFRVGTPEDDAIDDALLGHGGAAGLDLEVEVGGMETADG</sequence>